<dbReference type="InterPro" id="IPR013083">
    <property type="entry name" value="Znf_RING/FYVE/PHD"/>
</dbReference>
<dbReference type="PROSITE" id="PS50089">
    <property type="entry name" value="ZF_RING_2"/>
    <property type="match status" value="1"/>
</dbReference>
<dbReference type="SUPFAM" id="SSF57850">
    <property type="entry name" value="RING/U-box"/>
    <property type="match status" value="1"/>
</dbReference>
<proteinExistence type="predicted"/>
<evidence type="ECO:0000259" key="5">
    <source>
        <dbReference type="PROSITE" id="PS50089"/>
    </source>
</evidence>
<dbReference type="GO" id="GO:0043161">
    <property type="term" value="P:proteasome-mediated ubiquitin-dependent protein catabolic process"/>
    <property type="evidence" value="ECO:0007669"/>
    <property type="project" value="TreeGrafter"/>
</dbReference>
<dbReference type="GO" id="GO:0016567">
    <property type="term" value="P:protein ubiquitination"/>
    <property type="evidence" value="ECO:0007669"/>
    <property type="project" value="UniProtKB-UniPathway"/>
</dbReference>
<keyword evidence="3" id="KW-0862">Zinc</keyword>
<evidence type="ECO:0000256" key="4">
    <source>
        <dbReference type="PROSITE-ProRule" id="PRU00175"/>
    </source>
</evidence>
<evidence type="ECO:0000256" key="1">
    <source>
        <dbReference type="ARBA" id="ARBA00022723"/>
    </source>
</evidence>
<sequence>MSQVSSFSFENHEEFRSREPGRCTREEFLNNHIQTCEYPIDGSDCAICKEEYHSDGHQPTQFTHPLVCQHIFGNDCLQQWLKTPKTNTCPMCRCKFFDLEGSDSDSDDEDGMSEGVNPGFGDVRTYAFTTGPSHSDAGEVFPGSHLKFIDNRDIRITVLGLFNSFYETRRCTGSPPSSAARRQEFLQSEDMYLAGERLRMSTGIVWMRRFSM</sequence>
<dbReference type="EMBL" id="ML977311">
    <property type="protein sequence ID" value="KAF2122310.1"/>
    <property type="molecule type" value="Genomic_DNA"/>
</dbReference>
<dbReference type="Pfam" id="PF13639">
    <property type="entry name" value="zf-RING_2"/>
    <property type="match status" value="1"/>
</dbReference>
<dbReference type="InterPro" id="IPR050731">
    <property type="entry name" value="HRD1_E3_ubiq-ligases"/>
</dbReference>
<dbReference type="AlphaFoldDB" id="A0A6A5ZRK7"/>
<organism evidence="6 7">
    <name type="scientific">Lophiotrema nucula</name>
    <dbReference type="NCBI Taxonomy" id="690887"/>
    <lineage>
        <taxon>Eukaryota</taxon>
        <taxon>Fungi</taxon>
        <taxon>Dikarya</taxon>
        <taxon>Ascomycota</taxon>
        <taxon>Pezizomycotina</taxon>
        <taxon>Dothideomycetes</taxon>
        <taxon>Pleosporomycetidae</taxon>
        <taxon>Pleosporales</taxon>
        <taxon>Lophiotremataceae</taxon>
        <taxon>Lophiotrema</taxon>
    </lineage>
</organism>
<keyword evidence="2 4" id="KW-0863">Zinc-finger</keyword>
<dbReference type="Proteomes" id="UP000799770">
    <property type="component" value="Unassembled WGS sequence"/>
</dbReference>
<reference evidence="6" key="1">
    <citation type="journal article" date="2020" name="Stud. Mycol.">
        <title>101 Dothideomycetes genomes: a test case for predicting lifestyles and emergence of pathogens.</title>
        <authorList>
            <person name="Haridas S."/>
            <person name="Albert R."/>
            <person name="Binder M."/>
            <person name="Bloem J."/>
            <person name="Labutti K."/>
            <person name="Salamov A."/>
            <person name="Andreopoulos B."/>
            <person name="Baker S."/>
            <person name="Barry K."/>
            <person name="Bills G."/>
            <person name="Bluhm B."/>
            <person name="Cannon C."/>
            <person name="Castanera R."/>
            <person name="Culley D."/>
            <person name="Daum C."/>
            <person name="Ezra D."/>
            <person name="Gonzalez J."/>
            <person name="Henrissat B."/>
            <person name="Kuo A."/>
            <person name="Liang C."/>
            <person name="Lipzen A."/>
            <person name="Lutzoni F."/>
            <person name="Magnuson J."/>
            <person name="Mondo S."/>
            <person name="Nolan M."/>
            <person name="Ohm R."/>
            <person name="Pangilinan J."/>
            <person name="Park H.-J."/>
            <person name="Ramirez L."/>
            <person name="Alfaro M."/>
            <person name="Sun H."/>
            <person name="Tritt A."/>
            <person name="Yoshinaga Y."/>
            <person name="Zwiers L.-H."/>
            <person name="Turgeon B."/>
            <person name="Goodwin S."/>
            <person name="Spatafora J."/>
            <person name="Crous P."/>
            <person name="Grigoriev I."/>
        </authorList>
    </citation>
    <scope>NUCLEOTIDE SEQUENCE</scope>
    <source>
        <strain evidence="6">CBS 627.86</strain>
    </source>
</reference>
<dbReference type="PANTHER" id="PTHR22763">
    <property type="entry name" value="RING ZINC FINGER PROTEIN"/>
    <property type="match status" value="1"/>
</dbReference>
<dbReference type="GO" id="GO:0061630">
    <property type="term" value="F:ubiquitin protein ligase activity"/>
    <property type="evidence" value="ECO:0007669"/>
    <property type="project" value="TreeGrafter"/>
</dbReference>
<evidence type="ECO:0000313" key="6">
    <source>
        <dbReference type="EMBL" id="KAF2122310.1"/>
    </source>
</evidence>
<dbReference type="GO" id="GO:0044695">
    <property type="term" value="C:Dsc E3 ubiquitin ligase complex"/>
    <property type="evidence" value="ECO:0007669"/>
    <property type="project" value="TreeGrafter"/>
</dbReference>
<protein>
    <recommendedName>
        <fullName evidence="5">RING-type domain-containing protein</fullName>
    </recommendedName>
</protein>
<evidence type="ECO:0000256" key="2">
    <source>
        <dbReference type="ARBA" id="ARBA00022771"/>
    </source>
</evidence>
<evidence type="ECO:0000313" key="7">
    <source>
        <dbReference type="Proteomes" id="UP000799770"/>
    </source>
</evidence>
<dbReference type="PANTHER" id="PTHR22763:SF162">
    <property type="entry name" value="TRANSMEMBRANE E3 UBIQUITIN-PROTEIN LIGASE 1"/>
    <property type="match status" value="1"/>
</dbReference>
<dbReference type="UniPathway" id="UPA00143"/>
<dbReference type="InterPro" id="IPR001841">
    <property type="entry name" value="Znf_RING"/>
</dbReference>
<keyword evidence="7" id="KW-1185">Reference proteome</keyword>
<dbReference type="GO" id="GO:0008270">
    <property type="term" value="F:zinc ion binding"/>
    <property type="evidence" value="ECO:0007669"/>
    <property type="project" value="UniProtKB-KW"/>
</dbReference>
<evidence type="ECO:0000256" key="3">
    <source>
        <dbReference type="ARBA" id="ARBA00022833"/>
    </source>
</evidence>
<feature type="domain" description="RING-type" evidence="5">
    <location>
        <begin position="45"/>
        <end position="93"/>
    </location>
</feature>
<gene>
    <name evidence="6" type="ORF">BDV96DRAFT_640359</name>
</gene>
<dbReference type="GO" id="GO:0012505">
    <property type="term" value="C:endomembrane system"/>
    <property type="evidence" value="ECO:0007669"/>
    <property type="project" value="TreeGrafter"/>
</dbReference>
<dbReference type="OrthoDB" id="3800265at2759"/>
<accession>A0A6A5ZRK7</accession>
<name>A0A6A5ZRK7_9PLEO</name>
<keyword evidence="1" id="KW-0479">Metal-binding</keyword>
<dbReference type="Gene3D" id="3.30.40.10">
    <property type="entry name" value="Zinc/RING finger domain, C3HC4 (zinc finger)"/>
    <property type="match status" value="1"/>
</dbReference>